<organism evidence="1 2">
    <name type="scientific">Quillaja saponaria</name>
    <name type="common">Soap bark tree</name>
    <dbReference type="NCBI Taxonomy" id="32244"/>
    <lineage>
        <taxon>Eukaryota</taxon>
        <taxon>Viridiplantae</taxon>
        <taxon>Streptophyta</taxon>
        <taxon>Embryophyta</taxon>
        <taxon>Tracheophyta</taxon>
        <taxon>Spermatophyta</taxon>
        <taxon>Magnoliopsida</taxon>
        <taxon>eudicotyledons</taxon>
        <taxon>Gunneridae</taxon>
        <taxon>Pentapetalae</taxon>
        <taxon>rosids</taxon>
        <taxon>fabids</taxon>
        <taxon>Fabales</taxon>
        <taxon>Quillajaceae</taxon>
        <taxon>Quillaja</taxon>
    </lineage>
</organism>
<dbReference type="InterPro" id="IPR032675">
    <property type="entry name" value="LRR_dom_sf"/>
</dbReference>
<reference evidence="1" key="1">
    <citation type="journal article" date="2023" name="Science">
        <title>Elucidation of the pathway for biosynthesis of saponin adjuvants from the soapbark tree.</title>
        <authorList>
            <person name="Reed J."/>
            <person name="Orme A."/>
            <person name="El-Demerdash A."/>
            <person name="Owen C."/>
            <person name="Martin L.B.B."/>
            <person name="Misra R.C."/>
            <person name="Kikuchi S."/>
            <person name="Rejzek M."/>
            <person name="Martin A.C."/>
            <person name="Harkess A."/>
            <person name="Leebens-Mack J."/>
            <person name="Louveau T."/>
            <person name="Stephenson M.J."/>
            <person name="Osbourn A."/>
        </authorList>
    </citation>
    <scope>NUCLEOTIDE SEQUENCE</scope>
    <source>
        <strain evidence="1">S10</strain>
    </source>
</reference>
<dbReference type="PANTHER" id="PTHR11017">
    <property type="entry name" value="LEUCINE-RICH REPEAT-CONTAINING PROTEIN"/>
    <property type="match status" value="1"/>
</dbReference>
<gene>
    <name evidence="1" type="ORF">O6P43_017097</name>
</gene>
<dbReference type="KEGG" id="qsa:O6P43_017097"/>
<accession>A0AAD7LP54</accession>
<evidence type="ECO:0000313" key="2">
    <source>
        <dbReference type="Proteomes" id="UP001163823"/>
    </source>
</evidence>
<comment type="caution">
    <text evidence="1">The sequence shown here is derived from an EMBL/GenBank/DDBJ whole genome shotgun (WGS) entry which is preliminary data.</text>
</comment>
<dbReference type="SUPFAM" id="SSF52058">
    <property type="entry name" value="L domain-like"/>
    <property type="match status" value="1"/>
</dbReference>
<sequence>MERLRLLQFHYVQFTDECYNYLSKDLRWLCWHGFPLQSIPDNFYQGSLVAMDLRHSKLKLVWKNAKFLEELKILNLSHSRSLTQTPDFSKLPNLEKLILKDCPSLSMVDESIGSLNRLILVTFKDL</sequence>
<dbReference type="Proteomes" id="UP001163823">
    <property type="component" value="Chromosome 7"/>
</dbReference>
<protein>
    <submittedName>
        <fullName evidence="1">TIR-NBS-LRR disease resistance protein</fullName>
    </submittedName>
</protein>
<proteinExistence type="predicted"/>
<dbReference type="InterPro" id="IPR044974">
    <property type="entry name" value="Disease_R_plants"/>
</dbReference>
<name>A0AAD7LP54_QUISA</name>
<dbReference type="Gene3D" id="3.80.10.10">
    <property type="entry name" value="Ribonuclease Inhibitor"/>
    <property type="match status" value="1"/>
</dbReference>
<dbReference type="PANTHER" id="PTHR11017:SF271">
    <property type="entry name" value="DISEASE RESISTANCE PROTEIN (TIR-NBS-LRR CLASS) FAMILY"/>
    <property type="match status" value="1"/>
</dbReference>
<dbReference type="GO" id="GO:0006952">
    <property type="term" value="P:defense response"/>
    <property type="evidence" value="ECO:0007669"/>
    <property type="project" value="InterPro"/>
</dbReference>
<keyword evidence="2" id="KW-1185">Reference proteome</keyword>
<dbReference type="AlphaFoldDB" id="A0AAD7LP54"/>
<dbReference type="EMBL" id="JARAOO010000007">
    <property type="protein sequence ID" value="KAJ7961791.1"/>
    <property type="molecule type" value="Genomic_DNA"/>
</dbReference>
<evidence type="ECO:0000313" key="1">
    <source>
        <dbReference type="EMBL" id="KAJ7961791.1"/>
    </source>
</evidence>